<dbReference type="NCBIfam" id="TIGR00644">
    <property type="entry name" value="recJ"/>
    <property type="match status" value="1"/>
</dbReference>
<dbReference type="GO" id="GO:0008409">
    <property type="term" value="F:5'-3' exonuclease activity"/>
    <property type="evidence" value="ECO:0007669"/>
    <property type="project" value="InterPro"/>
</dbReference>
<keyword evidence="3" id="KW-0540">Nuclease</keyword>
<dbReference type="InterPro" id="IPR051673">
    <property type="entry name" value="SSDNA_exonuclease_RecJ"/>
</dbReference>
<keyword evidence="5 9" id="KW-0269">Exonuclease</keyword>
<dbReference type="EMBL" id="AP028679">
    <property type="protein sequence ID" value="BEQ15886.1"/>
    <property type="molecule type" value="Genomic_DNA"/>
</dbReference>
<dbReference type="Pfam" id="PF02272">
    <property type="entry name" value="DHHA1"/>
    <property type="match status" value="1"/>
</dbReference>
<dbReference type="InterPro" id="IPR038763">
    <property type="entry name" value="DHH_sf"/>
</dbReference>
<dbReference type="GO" id="GO:0003676">
    <property type="term" value="F:nucleic acid binding"/>
    <property type="evidence" value="ECO:0007669"/>
    <property type="project" value="InterPro"/>
</dbReference>
<gene>
    <name evidence="9" type="primary">recJ</name>
    <name evidence="9" type="ORF">FAK_29520</name>
</gene>
<evidence type="ECO:0000256" key="3">
    <source>
        <dbReference type="ARBA" id="ARBA00022722"/>
    </source>
</evidence>
<evidence type="ECO:0000256" key="2">
    <source>
        <dbReference type="ARBA" id="ARBA00019841"/>
    </source>
</evidence>
<comment type="similarity">
    <text evidence="1">Belongs to the RecJ family.</text>
</comment>
<dbReference type="InterPro" id="IPR001667">
    <property type="entry name" value="DDH_dom"/>
</dbReference>
<organism evidence="9 10">
    <name type="scientific">Desulfoferula mesophila</name>
    <dbReference type="NCBI Taxonomy" id="3058419"/>
    <lineage>
        <taxon>Bacteria</taxon>
        <taxon>Pseudomonadati</taxon>
        <taxon>Thermodesulfobacteriota</taxon>
        <taxon>Desulfarculia</taxon>
        <taxon>Desulfarculales</taxon>
        <taxon>Desulfarculaceae</taxon>
        <taxon>Desulfoferula</taxon>
    </lineage>
</organism>
<dbReference type="GO" id="GO:0006310">
    <property type="term" value="P:DNA recombination"/>
    <property type="evidence" value="ECO:0007669"/>
    <property type="project" value="InterPro"/>
</dbReference>
<evidence type="ECO:0000256" key="4">
    <source>
        <dbReference type="ARBA" id="ARBA00022801"/>
    </source>
</evidence>
<proteinExistence type="inferred from homology"/>
<evidence type="ECO:0000313" key="10">
    <source>
        <dbReference type="Proteomes" id="UP001366166"/>
    </source>
</evidence>
<feature type="domain" description="RecJ OB" evidence="8">
    <location>
        <begin position="466"/>
        <end position="567"/>
    </location>
</feature>
<dbReference type="InterPro" id="IPR004610">
    <property type="entry name" value="RecJ"/>
</dbReference>
<dbReference type="Proteomes" id="UP001366166">
    <property type="component" value="Chromosome"/>
</dbReference>
<dbReference type="KEGG" id="dmp:FAK_29520"/>
<dbReference type="Gene3D" id="3.10.310.30">
    <property type="match status" value="1"/>
</dbReference>
<dbReference type="AlphaFoldDB" id="A0AAU9EFI1"/>
<dbReference type="Gene3D" id="3.90.1640.30">
    <property type="match status" value="1"/>
</dbReference>
<evidence type="ECO:0000259" key="6">
    <source>
        <dbReference type="Pfam" id="PF01368"/>
    </source>
</evidence>
<keyword evidence="10" id="KW-1185">Reference proteome</keyword>
<dbReference type="InterPro" id="IPR003156">
    <property type="entry name" value="DHHA1_dom"/>
</dbReference>
<feature type="domain" description="DHHA1" evidence="7">
    <location>
        <begin position="362"/>
        <end position="448"/>
    </location>
</feature>
<keyword evidence="4" id="KW-0378">Hydrolase</keyword>
<dbReference type="SUPFAM" id="SSF64182">
    <property type="entry name" value="DHH phosphoesterases"/>
    <property type="match status" value="1"/>
</dbReference>
<evidence type="ECO:0000313" key="9">
    <source>
        <dbReference type="EMBL" id="BEQ15886.1"/>
    </source>
</evidence>
<dbReference type="PANTHER" id="PTHR30255:SF2">
    <property type="entry name" value="SINGLE-STRANDED-DNA-SPECIFIC EXONUCLEASE RECJ"/>
    <property type="match status" value="1"/>
</dbReference>
<dbReference type="Pfam" id="PF17768">
    <property type="entry name" value="RecJ_OB"/>
    <property type="match status" value="1"/>
</dbReference>
<evidence type="ECO:0000259" key="8">
    <source>
        <dbReference type="Pfam" id="PF17768"/>
    </source>
</evidence>
<dbReference type="GO" id="GO:0006281">
    <property type="term" value="P:DNA repair"/>
    <property type="evidence" value="ECO:0007669"/>
    <property type="project" value="InterPro"/>
</dbReference>
<dbReference type="Pfam" id="PF01368">
    <property type="entry name" value="DHH"/>
    <property type="match status" value="1"/>
</dbReference>
<accession>A0AAU9EFI1</accession>
<evidence type="ECO:0000259" key="7">
    <source>
        <dbReference type="Pfam" id="PF02272"/>
    </source>
</evidence>
<name>A0AAU9EFI1_9BACT</name>
<dbReference type="PANTHER" id="PTHR30255">
    <property type="entry name" value="SINGLE-STRANDED-DNA-SPECIFIC EXONUCLEASE RECJ"/>
    <property type="match status" value="1"/>
</dbReference>
<dbReference type="RefSeq" id="WP_338600947.1">
    <property type="nucleotide sequence ID" value="NZ_AP028679.1"/>
</dbReference>
<protein>
    <recommendedName>
        <fullName evidence="2">Single-stranded-DNA-specific exonuclease RecJ</fullName>
    </recommendedName>
</protein>
<feature type="domain" description="DDH" evidence="6">
    <location>
        <begin position="85"/>
        <end position="241"/>
    </location>
</feature>
<evidence type="ECO:0000256" key="1">
    <source>
        <dbReference type="ARBA" id="ARBA00005915"/>
    </source>
</evidence>
<dbReference type="InterPro" id="IPR041122">
    <property type="entry name" value="RecJ_OB"/>
</dbReference>
<reference evidence="10" key="1">
    <citation type="journal article" date="2023" name="Arch. Microbiol.">
        <title>Desulfoferula mesophilus gen. nov. sp. nov., a mesophilic sulfate-reducing bacterium isolated from a brackish lake sediment.</title>
        <authorList>
            <person name="Watanabe T."/>
            <person name="Yabe T."/>
            <person name="Tsuji J.M."/>
            <person name="Fukui M."/>
        </authorList>
    </citation>
    <scope>NUCLEOTIDE SEQUENCE [LARGE SCALE GENOMIC DNA]</scope>
    <source>
        <strain evidence="10">12FAK</strain>
    </source>
</reference>
<evidence type="ECO:0000256" key="5">
    <source>
        <dbReference type="ARBA" id="ARBA00022839"/>
    </source>
</evidence>
<sequence>MVPSPPPLTWRVKEPTPEAAAALSRSLGLPPLAAQILCHRDLHDPEQARRFLCPGLEQLPMPEEMLGLPQALEIIIPAIRSGAVIGVAGDYDADGVTATALLVEFLEACGASVVWDLPHRVKDGYGFKPQRARRLAQAGAQVIVTADCGISDHEGVNEATRLGLPVVVTDHHLLPPGPLVPAAAVVNPKQEACGMSVHLAGVGVAFYLAAGIRAALREAGWFKDRPEPNLRHSLDLVALGTCADVVPLVEANRVLVAEGLKVMSQGLRPGLAALAKVAGRKGVLDTMDLGFYLAPRINAAGRLDSPDPALELLLASEEGQALRRAQRLDRLNGDRREVESVIFEQALKCIGDDASLQEAACLVLGGEGWHQGVLGIVAGRLLERTGRPTMLFSVQNGTAVGSGRSREGFHLQRALAANAELLTHYGGHALAAGATMPSADLGRLAQALALEAARHLPPDTGQALDIDAQVSLGQLGPQMLEHIGRLAPFGQANPEPMLCAHGLEVDSCRVVGENHLKMELSQDGVRLPAIAFNCDEPWIENGSRLSAAFIPRISTFRGPHLEMVIKDLRPSA</sequence>